<name>A0ABS2GKU4_9FIRM</name>
<proteinExistence type="predicted"/>
<sequence>MEAFNALSEAAVREICGQLAACVEEGGLDEADGLSDPRDILRYCWFAALYMDMAGAEDEVGYVVEGEGDWGEPVGFAVKGDRVTYVGPDYLEAMENPY</sequence>
<reference evidence="1 2" key="1">
    <citation type="journal article" date="2021" name="Sci. Rep.">
        <title>The distribution of antibiotic resistance genes in chicken gut microbiota commensals.</title>
        <authorList>
            <person name="Juricova H."/>
            <person name="Matiasovicova J."/>
            <person name="Kubasova T."/>
            <person name="Cejkova D."/>
            <person name="Rychlik I."/>
        </authorList>
    </citation>
    <scope>NUCLEOTIDE SEQUENCE [LARGE SCALE GENOMIC DNA]</scope>
    <source>
        <strain evidence="1 2">An564</strain>
    </source>
</reference>
<gene>
    <name evidence="1" type="ORF">H9X81_03360</name>
</gene>
<dbReference type="Proteomes" id="UP000724149">
    <property type="component" value="Unassembled WGS sequence"/>
</dbReference>
<evidence type="ECO:0008006" key="3">
    <source>
        <dbReference type="Google" id="ProtNLM"/>
    </source>
</evidence>
<dbReference type="EMBL" id="JACSNR010000002">
    <property type="protein sequence ID" value="MBM6922731.1"/>
    <property type="molecule type" value="Genomic_DNA"/>
</dbReference>
<protein>
    <recommendedName>
        <fullName evidence="3">Immunity protein 35 domain-containing protein</fullName>
    </recommendedName>
</protein>
<evidence type="ECO:0000313" key="1">
    <source>
        <dbReference type="EMBL" id="MBM6922731.1"/>
    </source>
</evidence>
<organism evidence="1 2">
    <name type="scientific">Hydrogenoanaerobacterium saccharovorans</name>
    <dbReference type="NCBI Taxonomy" id="474960"/>
    <lineage>
        <taxon>Bacteria</taxon>
        <taxon>Bacillati</taxon>
        <taxon>Bacillota</taxon>
        <taxon>Clostridia</taxon>
        <taxon>Eubacteriales</taxon>
        <taxon>Oscillospiraceae</taxon>
        <taxon>Hydrogenoanaerobacterium</taxon>
    </lineage>
</organism>
<keyword evidence="2" id="KW-1185">Reference proteome</keyword>
<accession>A0ABS2GKU4</accession>
<comment type="caution">
    <text evidence="1">The sequence shown here is derived from an EMBL/GenBank/DDBJ whole genome shotgun (WGS) entry which is preliminary data.</text>
</comment>
<evidence type="ECO:0000313" key="2">
    <source>
        <dbReference type="Proteomes" id="UP000724149"/>
    </source>
</evidence>